<evidence type="ECO:0000256" key="1">
    <source>
        <dbReference type="SAM" id="Coils"/>
    </source>
</evidence>
<evidence type="ECO:0000313" key="5">
    <source>
        <dbReference type="Proteomes" id="UP001331761"/>
    </source>
</evidence>
<evidence type="ECO:0000313" key="3">
    <source>
        <dbReference type="EMBL" id="KAK5972650.1"/>
    </source>
</evidence>
<evidence type="ECO:0000313" key="4">
    <source>
        <dbReference type="EMBL" id="KAK5973839.1"/>
    </source>
</evidence>
<dbReference type="EMBL" id="WIXE01016450">
    <property type="protein sequence ID" value="KAK5972650.1"/>
    <property type="molecule type" value="Genomic_DNA"/>
</dbReference>
<sequence length="357" mass="41204">MESQLDDVKKLLQQLAVRPRAIISDKMLQEQILGVNYGIDHLLKKSEETLAAYREMETAIATTPMTPQKSYNKRRNVDKQLTELQGKLQCAGYISDLLWDTYDEMVRAKMATLPKKEQFQMKIQESGRPFDKISTKVYVTSELRSIANTITEIRNVHYTPWARNEQDSLMDHIKRLEQQINHLFMGEGDTSRMDARPSVSEETNGKMEKFTKRIKEMVTKIDGKITSWKEEEDARNERILTSMESFQKKMEEKIENSLKNINQQVQEKVDQNAKQFRTLMEESFIKTEDCLTNAVASYLHNGGETADTATGGCADAPRRRCRRDEDGAHPTKERSRKQDVNTGRAWTGIDNTLQEKP</sequence>
<feature type="region of interest" description="Disordered" evidence="2">
    <location>
        <begin position="302"/>
        <end position="357"/>
    </location>
</feature>
<gene>
    <name evidence="4" type="ORF">GCK32_022805</name>
    <name evidence="3" type="ORF">GCK32_022861</name>
</gene>
<proteinExistence type="predicted"/>
<comment type="caution">
    <text evidence="4">The sequence shown here is derived from an EMBL/GenBank/DDBJ whole genome shotgun (WGS) entry which is preliminary data.</text>
</comment>
<accession>A0AAN8FCU1</accession>
<feature type="compositionally biased region" description="Basic and acidic residues" evidence="2">
    <location>
        <begin position="316"/>
        <end position="339"/>
    </location>
</feature>
<name>A0AAN8FCU1_TRICO</name>
<feature type="coiled-coil region" evidence="1">
    <location>
        <begin position="247"/>
        <end position="282"/>
    </location>
</feature>
<reference evidence="4 5" key="1">
    <citation type="submission" date="2019-10" db="EMBL/GenBank/DDBJ databases">
        <title>Assembly and Annotation for the nematode Trichostrongylus colubriformis.</title>
        <authorList>
            <person name="Martin J."/>
        </authorList>
    </citation>
    <scope>NUCLEOTIDE SEQUENCE [LARGE SCALE GENOMIC DNA]</scope>
    <source>
        <strain evidence="4">G859</strain>
        <tissue evidence="4">Whole worm</tissue>
    </source>
</reference>
<protein>
    <submittedName>
        <fullName evidence="4">Uncharacterized protein</fullName>
    </submittedName>
</protein>
<keyword evidence="5" id="KW-1185">Reference proteome</keyword>
<dbReference type="EMBL" id="WIXE01014998">
    <property type="protein sequence ID" value="KAK5973839.1"/>
    <property type="molecule type" value="Genomic_DNA"/>
</dbReference>
<dbReference type="AlphaFoldDB" id="A0AAN8FCU1"/>
<evidence type="ECO:0000256" key="2">
    <source>
        <dbReference type="SAM" id="MobiDB-lite"/>
    </source>
</evidence>
<keyword evidence="1" id="KW-0175">Coiled coil</keyword>
<organism evidence="4 5">
    <name type="scientific">Trichostrongylus colubriformis</name>
    <name type="common">Black scour worm</name>
    <dbReference type="NCBI Taxonomy" id="6319"/>
    <lineage>
        <taxon>Eukaryota</taxon>
        <taxon>Metazoa</taxon>
        <taxon>Ecdysozoa</taxon>
        <taxon>Nematoda</taxon>
        <taxon>Chromadorea</taxon>
        <taxon>Rhabditida</taxon>
        <taxon>Rhabditina</taxon>
        <taxon>Rhabditomorpha</taxon>
        <taxon>Strongyloidea</taxon>
        <taxon>Trichostrongylidae</taxon>
        <taxon>Trichostrongylus</taxon>
    </lineage>
</organism>
<dbReference type="Proteomes" id="UP001331761">
    <property type="component" value="Unassembled WGS sequence"/>
</dbReference>
<feature type="compositionally biased region" description="Low complexity" evidence="2">
    <location>
        <begin position="302"/>
        <end position="315"/>
    </location>
</feature>